<reference evidence="4" key="1">
    <citation type="submission" date="2022-11" db="UniProtKB">
        <authorList>
            <consortium name="WormBaseParasite"/>
        </authorList>
    </citation>
    <scope>IDENTIFICATION</scope>
</reference>
<keyword evidence="3" id="KW-1185">Reference proteome</keyword>
<dbReference type="Pfam" id="PF05649">
    <property type="entry name" value="Peptidase_M13_N"/>
    <property type="match status" value="1"/>
</dbReference>
<feature type="domain" description="Peptidase M13 N-terminal" evidence="2">
    <location>
        <begin position="8"/>
        <end position="231"/>
    </location>
</feature>
<comment type="similarity">
    <text evidence="1">Belongs to the peptidase M13 family.</text>
</comment>
<dbReference type="GO" id="GO:0004222">
    <property type="term" value="F:metalloendopeptidase activity"/>
    <property type="evidence" value="ECO:0007669"/>
    <property type="project" value="InterPro"/>
</dbReference>
<dbReference type="PROSITE" id="PS51885">
    <property type="entry name" value="NEPRILYSIN"/>
    <property type="match status" value="1"/>
</dbReference>
<name>A0A914RII7_PAREQ</name>
<sequence length="239" mass="27426">MINISADPCSDFYTFTCGNYNNPAGMSFEELDERNMPSAHPDNYNMPVTSSKPMQQLFHYFDTCKTAFSDWSAITRDASYVKSKLRSFQSVTRLPFPLLQQDSTDLAVPNSTTLATAIGYLEGALQTATFLTSATLTYPASYYLKAWNLIKAEYRERVMTWMNQLTSSLNQTQLSRDVEDMLNLELRFVTELMTDANTRRNFARSYNRYTVAQASAQYPFLDWRIYLQEISAHADRSVQ</sequence>
<evidence type="ECO:0000313" key="4">
    <source>
        <dbReference type="WBParaSite" id="PEQ_0000156701-mRNA-1"/>
    </source>
</evidence>
<dbReference type="InterPro" id="IPR000718">
    <property type="entry name" value="Peptidase_M13"/>
</dbReference>
<dbReference type="Gene3D" id="1.10.1380.10">
    <property type="entry name" value="Neutral endopeptidase , domain2"/>
    <property type="match status" value="1"/>
</dbReference>
<protein>
    <submittedName>
        <fullName evidence="4">Peptidase M13 N-terminal domain-containing protein</fullName>
    </submittedName>
</protein>
<evidence type="ECO:0000313" key="3">
    <source>
        <dbReference type="Proteomes" id="UP000887564"/>
    </source>
</evidence>
<evidence type="ECO:0000259" key="2">
    <source>
        <dbReference type="Pfam" id="PF05649"/>
    </source>
</evidence>
<dbReference type="GO" id="GO:0006508">
    <property type="term" value="P:proteolysis"/>
    <property type="evidence" value="ECO:0007669"/>
    <property type="project" value="InterPro"/>
</dbReference>
<dbReference type="InterPro" id="IPR042089">
    <property type="entry name" value="Peptidase_M13_dom_2"/>
</dbReference>
<accession>A0A914RII7</accession>
<dbReference type="Proteomes" id="UP000887564">
    <property type="component" value="Unplaced"/>
</dbReference>
<dbReference type="WBParaSite" id="PEQ_0000156701-mRNA-1">
    <property type="protein sequence ID" value="PEQ_0000156701-mRNA-1"/>
    <property type="gene ID" value="PEQ_0000156701"/>
</dbReference>
<dbReference type="AlphaFoldDB" id="A0A914RII7"/>
<evidence type="ECO:0000256" key="1">
    <source>
        <dbReference type="ARBA" id="ARBA00007357"/>
    </source>
</evidence>
<organism evidence="3 4">
    <name type="scientific">Parascaris equorum</name>
    <name type="common">Equine roundworm</name>
    <dbReference type="NCBI Taxonomy" id="6256"/>
    <lineage>
        <taxon>Eukaryota</taxon>
        <taxon>Metazoa</taxon>
        <taxon>Ecdysozoa</taxon>
        <taxon>Nematoda</taxon>
        <taxon>Chromadorea</taxon>
        <taxon>Rhabditida</taxon>
        <taxon>Spirurina</taxon>
        <taxon>Ascaridomorpha</taxon>
        <taxon>Ascaridoidea</taxon>
        <taxon>Ascarididae</taxon>
        <taxon>Parascaris</taxon>
    </lineage>
</organism>
<proteinExistence type="inferred from homology"/>
<dbReference type="InterPro" id="IPR008753">
    <property type="entry name" value="Peptidase_M13_N"/>
</dbReference>
<dbReference type="SUPFAM" id="SSF55486">
    <property type="entry name" value="Metalloproteases ('zincins'), catalytic domain"/>
    <property type="match status" value="1"/>
</dbReference>